<dbReference type="Pfam" id="PF16278">
    <property type="entry name" value="zf-C2HE"/>
    <property type="match status" value="1"/>
</dbReference>
<dbReference type="EMBL" id="CAXAMM010036358">
    <property type="protein sequence ID" value="CAK9075699.1"/>
    <property type="molecule type" value="Genomic_DNA"/>
</dbReference>
<dbReference type="InterPro" id="IPR032566">
    <property type="entry name" value="Znf-C2HE"/>
</dbReference>
<dbReference type="PANTHER" id="PTHR12486:SF4">
    <property type="entry name" value="APRATAXIN"/>
    <property type="match status" value="1"/>
</dbReference>
<dbReference type="InterPro" id="IPR036265">
    <property type="entry name" value="HIT-like_sf"/>
</dbReference>
<evidence type="ECO:0000256" key="1">
    <source>
        <dbReference type="SAM" id="SignalP"/>
    </source>
</evidence>
<keyword evidence="1" id="KW-0732">Signal</keyword>
<evidence type="ECO:0000313" key="3">
    <source>
        <dbReference type="EMBL" id="CAK9075699.1"/>
    </source>
</evidence>
<dbReference type="Pfam" id="PF11969">
    <property type="entry name" value="DcpS_C"/>
    <property type="match status" value="1"/>
</dbReference>
<feature type="domain" description="Aprataxin C2HE/C2H2/C2HC zinc finger" evidence="2">
    <location>
        <begin position="191"/>
        <end position="247"/>
    </location>
</feature>
<dbReference type="PANTHER" id="PTHR12486">
    <property type="entry name" value="APRATAXIN-RELATED"/>
    <property type="match status" value="1"/>
</dbReference>
<protein>
    <submittedName>
        <fullName evidence="3">Aprataxin (Forkhead-associated domain histidine triad-like protein) (FHA-HIT)</fullName>
    </submittedName>
</protein>
<feature type="chain" id="PRO_5045235176" evidence="1">
    <location>
        <begin position="21"/>
        <end position="286"/>
    </location>
</feature>
<dbReference type="Proteomes" id="UP001642464">
    <property type="component" value="Unassembled WGS sequence"/>
</dbReference>
<evidence type="ECO:0000259" key="2">
    <source>
        <dbReference type="Pfam" id="PF16278"/>
    </source>
</evidence>
<gene>
    <name evidence="3" type="ORF">SCF082_LOCUS36635</name>
</gene>
<sequence>MQHKLIPLLVLFIAGHLCRTFSAAFRQELGKMADTVYQSLKGEVPQALAPNPGPVKRSGHFSTILEQVLDGLDAGDTSLQPHVVHITEEFVTIHDGYPKAAVHLLVLPRRVRIAALEKLTHEHLPLLMRLSAYVAWLMEQVEGKPGDPGVGWTHGLHSVPSLRQLHVHVLSMDFESPCMKKAKHFSSFLPPFLVSLDTVVARMQEGGFSHRSLQELEDAMNKRRLCCHRCGVDFGRGFAELKRHLSSCSATPKTFWPMPRLWRDQRGCKRSIESESCDDGAVIDLT</sequence>
<dbReference type="Gene3D" id="3.30.428.10">
    <property type="entry name" value="HIT-like"/>
    <property type="match status" value="1"/>
</dbReference>
<keyword evidence="4" id="KW-1185">Reference proteome</keyword>
<comment type="caution">
    <text evidence="3">The sequence shown here is derived from an EMBL/GenBank/DDBJ whole genome shotgun (WGS) entry which is preliminary data.</text>
</comment>
<evidence type="ECO:0000313" key="4">
    <source>
        <dbReference type="Proteomes" id="UP001642464"/>
    </source>
</evidence>
<proteinExistence type="predicted"/>
<organism evidence="3 4">
    <name type="scientific">Durusdinium trenchii</name>
    <dbReference type="NCBI Taxonomy" id="1381693"/>
    <lineage>
        <taxon>Eukaryota</taxon>
        <taxon>Sar</taxon>
        <taxon>Alveolata</taxon>
        <taxon>Dinophyceae</taxon>
        <taxon>Suessiales</taxon>
        <taxon>Symbiodiniaceae</taxon>
        <taxon>Durusdinium</taxon>
    </lineage>
</organism>
<accession>A0ABP0PLB2</accession>
<reference evidence="3 4" key="1">
    <citation type="submission" date="2024-02" db="EMBL/GenBank/DDBJ databases">
        <authorList>
            <person name="Chen Y."/>
            <person name="Shah S."/>
            <person name="Dougan E. K."/>
            <person name="Thang M."/>
            <person name="Chan C."/>
        </authorList>
    </citation>
    <scope>NUCLEOTIDE SEQUENCE [LARGE SCALE GENOMIC DNA]</scope>
</reference>
<name>A0ABP0PLB2_9DINO</name>
<dbReference type="SUPFAM" id="SSF54197">
    <property type="entry name" value="HIT-like"/>
    <property type="match status" value="1"/>
</dbReference>
<feature type="signal peptide" evidence="1">
    <location>
        <begin position="1"/>
        <end position="20"/>
    </location>
</feature>